<evidence type="ECO:0000313" key="2">
    <source>
        <dbReference type="EMBL" id="KAG0714741.1"/>
    </source>
</evidence>
<accession>A0A8J4XV12</accession>
<organism evidence="2 3">
    <name type="scientific">Chionoecetes opilio</name>
    <name type="common">Atlantic snow crab</name>
    <name type="synonym">Cancer opilio</name>
    <dbReference type="NCBI Taxonomy" id="41210"/>
    <lineage>
        <taxon>Eukaryota</taxon>
        <taxon>Metazoa</taxon>
        <taxon>Ecdysozoa</taxon>
        <taxon>Arthropoda</taxon>
        <taxon>Crustacea</taxon>
        <taxon>Multicrustacea</taxon>
        <taxon>Malacostraca</taxon>
        <taxon>Eumalacostraca</taxon>
        <taxon>Eucarida</taxon>
        <taxon>Decapoda</taxon>
        <taxon>Pleocyemata</taxon>
        <taxon>Brachyura</taxon>
        <taxon>Eubrachyura</taxon>
        <taxon>Majoidea</taxon>
        <taxon>Majidae</taxon>
        <taxon>Chionoecetes</taxon>
    </lineage>
</organism>
<sequence>MGAVAVIGVVSFLVIATFAVAVLLCLRILRLRNNSPSVFQDDGTSEGMEPLRDCLSHHRMLNTLDDIDDADDGSRKLLQSASTAQPAFSRNMKEFNSKYMYDTTQVGHHFSDNGAGTDPAVST</sequence>
<keyword evidence="3" id="KW-1185">Reference proteome</keyword>
<reference evidence="2" key="1">
    <citation type="submission" date="2020-07" db="EMBL/GenBank/DDBJ databases">
        <title>The High-quality genome of the commercially important snow crab, Chionoecetes opilio.</title>
        <authorList>
            <person name="Jeong J.-H."/>
            <person name="Ryu S."/>
        </authorList>
    </citation>
    <scope>NUCLEOTIDE SEQUENCE</scope>
    <source>
        <strain evidence="2">MADBK_172401_WGS</strain>
        <tissue evidence="2">Digestive gland</tissue>
    </source>
</reference>
<name>A0A8J4XV12_CHIOP</name>
<dbReference type="Proteomes" id="UP000770661">
    <property type="component" value="Unassembled WGS sequence"/>
</dbReference>
<keyword evidence="1" id="KW-0812">Transmembrane</keyword>
<dbReference type="AlphaFoldDB" id="A0A8J4XV12"/>
<proteinExistence type="predicted"/>
<evidence type="ECO:0000313" key="3">
    <source>
        <dbReference type="Proteomes" id="UP000770661"/>
    </source>
</evidence>
<dbReference type="EMBL" id="JACEEZ010020296">
    <property type="protein sequence ID" value="KAG0714741.1"/>
    <property type="molecule type" value="Genomic_DNA"/>
</dbReference>
<gene>
    <name evidence="2" type="ORF">GWK47_013560</name>
</gene>
<evidence type="ECO:0000256" key="1">
    <source>
        <dbReference type="SAM" id="Phobius"/>
    </source>
</evidence>
<keyword evidence="1" id="KW-0472">Membrane</keyword>
<keyword evidence="1" id="KW-1133">Transmembrane helix</keyword>
<protein>
    <submittedName>
        <fullName evidence="2">Uncharacterized protein</fullName>
    </submittedName>
</protein>
<comment type="caution">
    <text evidence="2">The sequence shown here is derived from an EMBL/GenBank/DDBJ whole genome shotgun (WGS) entry which is preliminary data.</text>
</comment>
<dbReference type="OrthoDB" id="6373243at2759"/>
<feature type="transmembrane region" description="Helical" evidence="1">
    <location>
        <begin position="6"/>
        <end position="29"/>
    </location>
</feature>